<sequence length="158" mass="16251">MNGQCSHGGPSNCNPATDPNQCNGTPKGNAGGGETCRAPPFCSGDPIQCQVLQQAYNTRCAVENLGKWPQGEPVPDGHDGESPGDTHVVHDNSGELLGQVSSSGFLGGGSCPKPPTFSAMGHTFDFASQSWWCDGLSILGGIILFVGAFLSMRILSGG</sequence>
<evidence type="ECO:0000313" key="2">
    <source>
        <dbReference type="EMBL" id="GAA0709467.1"/>
    </source>
</evidence>
<dbReference type="NCBIfam" id="NF041109">
    <property type="entry name" value="VF_TspB_C_term"/>
    <property type="match status" value="1"/>
</dbReference>
<gene>
    <name evidence="2" type="ORF">GCM10009105_09970</name>
</gene>
<keyword evidence="3" id="KW-1185">Reference proteome</keyword>
<organism evidence="2 3">
    <name type="scientific">Dokdonella soli</name>
    <dbReference type="NCBI Taxonomy" id="529810"/>
    <lineage>
        <taxon>Bacteria</taxon>
        <taxon>Pseudomonadati</taxon>
        <taxon>Pseudomonadota</taxon>
        <taxon>Gammaproteobacteria</taxon>
        <taxon>Lysobacterales</taxon>
        <taxon>Rhodanobacteraceae</taxon>
        <taxon>Dokdonella</taxon>
    </lineage>
</organism>
<feature type="transmembrane region" description="Helical" evidence="1">
    <location>
        <begin position="136"/>
        <end position="155"/>
    </location>
</feature>
<keyword evidence="1" id="KW-1133">Transmembrane helix</keyword>
<proteinExistence type="predicted"/>
<dbReference type="RefSeq" id="WP_343787794.1">
    <property type="nucleotide sequence ID" value="NZ_BAAAEU010000004.1"/>
</dbReference>
<name>A0ABP3TJV7_9GAMM</name>
<dbReference type="Proteomes" id="UP001501523">
    <property type="component" value="Unassembled WGS sequence"/>
</dbReference>
<reference evidence="3" key="1">
    <citation type="journal article" date="2019" name="Int. J. Syst. Evol. Microbiol.">
        <title>The Global Catalogue of Microorganisms (GCM) 10K type strain sequencing project: providing services to taxonomists for standard genome sequencing and annotation.</title>
        <authorList>
            <consortium name="The Broad Institute Genomics Platform"/>
            <consortium name="The Broad Institute Genome Sequencing Center for Infectious Disease"/>
            <person name="Wu L."/>
            <person name="Ma J."/>
        </authorList>
    </citation>
    <scope>NUCLEOTIDE SEQUENCE [LARGE SCALE GENOMIC DNA]</scope>
    <source>
        <strain evidence="3">JCM 15421</strain>
    </source>
</reference>
<dbReference type="EMBL" id="BAAAEU010000004">
    <property type="protein sequence ID" value="GAA0709467.1"/>
    <property type="molecule type" value="Genomic_DNA"/>
</dbReference>
<accession>A0ABP3TJV7</accession>
<comment type="caution">
    <text evidence="2">The sequence shown here is derived from an EMBL/GenBank/DDBJ whole genome shotgun (WGS) entry which is preliminary data.</text>
</comment>
<keyword evidence="1" id="KW-0472">Membrane</keyword>
<evidence type="ECO:0000256" key="1">
    <source>
        <dbReference type="SAM" id="Phobius"/>
    </source>
</evidence>
<keyword evidence="1" id="KW-0812">Transmembrane</keyword>
<evidence type="ECO:0000313" key="3">
    <source>
        <dbReference type="Proteomes" id="UP001501523"/>
    </source>
</evidence>
<protein>
    <submittedName>
        <fullName evidence="2">Uncharacterized protein</fullName>
    </submittedName>
</protein>